<keyword evidence="2" id="KW-1185">Reference proteome</keyword>
<evidence type="ECO:0000313" key="1">
    <source>
        <dbReference type="EMBL" id="KAF5205028.1"/>
    </source>
</evidence>
<keyword evidence="1" id="KW-0808">Transferase</keyword>
<comment type="caution">
    <text evidence="1">The sequence shown here is derived from an EMBL/GenBank/DDBJ whole genome shotgun (WGS) entry which is preliminary data.</text>
</comment>
<reference evidence="1 2" key="1">
    <citation type="submission" date="2020-06" db="EMBL/GenBank/DDBJ databases">
        <title>Transcriptomic and genomic resources for Thalictrum thalictroides and T. hernandezii: Facilitating candidate gene discovery in an emerging model plant lineage.</title>
        <authorList>
            <person name="Arias T."/>
            <person name="Riano-Pachon D.M."/>
            <person name="Di Stilio V.S."/>
        </authorList>
    </citation>
    <scope>NUCLEOTIDE SEQUENCE [LARGE SCALE GENOMIC DNA]</scope>
    <source>
        <strain evidence="2">cv. WT478/WT964</strain>
        <tissue evidence="1">Leaves</tissue>
    </source>
</reference>
<dbReference type="GO" id="GO:0009737">
    <property type="term" value="P:response to abscisic acid"/>
    <property type="evidence" value="ECO:0007669"/>
    <property type="project" value="InterPro"/>
</dbReference>
<dbReference type="OrthoDB" id="433309at2759"/>
<dbReference type="GO" id="GO:0030244">
    <property type="term" value="P:cellulose biosynthetic process"/>
    <property type="evidence" value="ECO:0007669"/>
    <property type="project" value="InterPro"/>
</dbReference>
<dbReference type="AlphaFoldDB" id="A0A7J6X803"/>
<organism evidence="1 2">
    <name type="scientific">Thalictrum thalictroides</name>
    <name type="common">Rue-anemone</name>
    <name type="synonym">Anemone thalictroides</name>
    <dbReference type="NCBI Taxonomy" id="46969"/>
    <lineage>
        <taxon>Eukaryota</taxon>
        <taxon>Viridiplantae</taxon>
        <taxon>Streptophyta</taxon>
        <taxon>Embryophyta</taxon>
        <taxon>Tracheophyta</taxon>
        <taxon>Spermatophyta</taxon>
        <taxon>Magnoliopsida</taxon>
        <taxon>Ranunculales</taxon>
        <taxon>Ranunculaceae</taxon>
        <taxon>Thalictroideae</taxon>
        <taxon>Thalictrum</taxon>
    </lineage>
</organism>
<protein>
    <submittedName>
        <fullName evidence="1">Glycosyltransferase-like kobito</fullName>
    </submittedName>
</protein>
<name>A0A7J6X803_THATH</name>
<dbReference type="GO" id="GO:0016740">
    <property type="term" value="F:transferase activity"/>
    <property type="evidence" value="ECO:0007669"/>
    <property type="project" value="UniProtKB-KW"/>
</dbReference>
<dbReference type="Proteomes" id="UP000554482">
    <property type="component" value="Unassembled WGS sequence"/>
</dbReference>
<dbReference type="InterPro" id="IPR044224">
    <property type="entry name" value="KOBITO1-like"/>
</dbReference>
<gene>
    <name evidence="1" type="ORF">FRX31_005385</name>
</gene>
<dbReference type="EMBL" id="JABWDY010004643">
    <property type="protein sequence ID" value="KAF5205028.1"/>
    <property type="molecule type" value="Genomic_DNA"/>
</dbReference>
<proteinExistence type="predicted"/>
<dbReference type="PANTHER" id="PTHR46701:SF6">
    <property type="entry name" value="GLYCOSYLTRANSFERASE FAMILY 92 PROTEIN"/>
    <property type="match status" value="1"/>
</dbReference>
<accession>A0A7J6X803</accession>
<dbReference type="PANTHER" id="PTHR46701">
    <property type="entry name" value="GLYCOSYLTRANSFERASE-LIKE KOBITO 1"/>
    <property type="match status" value="1"/>
</dbReference>
<evidence type="ECO:0000313" key="2">
    <source>
        <dbReference type="Proteomes" id="UP000554482"/>
    </source>
</evidence>
<sequence length="158" mass="17865">MLCSTYKIILQYDAYFWCFLCVYGCLRCDADVFLTTSRYHEHIVWADKALNLKLMRKGILTRIYAPMVIVQGLRESGVFSSVVLSAQKTLSKDKFLTSVESSNSSRTVMPNVLSVRKFGRSKDSEATARRLFEIADTSHAIAVPPLSPPVMDELQMEV</sequence>